<dbReference type="InterPro" id="IPR005892">
    <property type="entry name" value="Gly-betaine_transp_ATP-bd"/>
</dbReference>
<dbReference type="GO" id="GO:0005886">
    <property type="term" value="C:plasma membrane"/>
    <property type="evidence" value="ECO:0007669"/>
    <property type="project" value="UniProtKB-SubCell"/>
</dbReference>
<keyword evidence="5 8" id="KW-0067">ATP-binding</keyword>
<evidence type="ECO:0000259" key="9">
    <source>
        <dbReference type="PROSITE" id="PS50893"/>
    </source>
</evidence>
<dbReference type="PROSITE" id="PS00211">
    <property type="entry name" value="ABC_TRANSPORTER_1"/>
    <property type="match status" value="1"/>
</dbReference>
<dbReference type="GO" id="GO:0005524">
    <property type="term" value="F:ATP binding"/>
    <property type="evidence" value="ECO:0007669"/>
    <property type="project" value="UniProtKB-UniRule"/>
</dbReference>
<comment type="subunit">
    <text evidence="8">The complex is probably composed of two ATP-binding proteins, two transmembrane proteins and a solute-binding protein.</text>
</comment>
<evidence type="ECO:0000256" key="4">
    <source>
        <dbReference type="ARBA" id="ARBA00022741"/>
    </source>
</evidence>
<feature type="domain" description="CBS" evidence="10">
    <location>
        <begin position="313"/>
        <end position="373"/>
    </location>
</feature>
<keyword evidence="8" id="KW-0997">Cell inner membrane</keyword>
<evidence type="ECO:0000256" key="2">
    <source>
        <dbReference type="ARBA" id="ARBA00022448"/>
    </source>
</evidence>
<dbReference type="InterPro" id="IPR003439">
    <property type="entry name" value="ABC_transporter-like_ATP-bd"/>
</dbReference>
<keyword evidence="2 8" id="KW-0813">Transport</keyword>
<dbReference type="PROSITE" id="PS50893">
    <property type="entry name" value="ABC_TRANSPORTER_2"/>
    <property type="match status" value="1"/>
</dbReference>
<dbReference type="SUPFAM" id="SSF54631">
    <property type="entry name" value="CBS-domain pair"/>
    <property type="match status" value="1"/>
</dbReference>
<dbReference type="GO" id="GO:0016887">
    <property type="term" value="F:ATP hydrolysis activity"/>
    <property type="evidence" value="ECO:0007669"/>
    <property type="project" value="UniProtKB-UniRule"/>
</dbReference>
<dbReference type="GO" id="GO:0006865">
    <property type="term" value="P:amino acid transport"/>
    <property type="evidence" value="ECO:0007669"/>
    <property type="project" value="UniProtKB-UniRule"/>
</dbReference>
<accession>A0A1M4Y057</accession>
<evidence type="ECO:0000313" key="11">
    <source>
        <dbReference type="EMBL" id="SHE99059.1"/>
    </source>
</evidence>
<evidence type="ECO:0000256" key="7">
    <source>
        <dbReference type="PROSITE-ProRule" id="PRU00703"/>
    </source>
</evidence>
<dbReference type="RefSeq" id="WP_073164186.1">
    <property type="nucleotide sequence ID" value="NZ_FQUW01000012.1"/>
</dbReference>
<dbReference type="InterPro" id="IPR027417">
    <property type="entry name" value="P-loop_NTPase"/>
</dbReference>
<dbReference type="AlphaFoldDB" id="A0A1M4Y057"/>
<dbReference type="InterPro" id="IPR017871">
    <property type="entry name" value="ABC_transporter-like_CS"/>
</dbReference>
<feature type="domain" description="ABC transporter" evidence="9">
    <location>
        <begin position="2"/>
        <end position="236"/>
    </location>
</feature>
<evidence type="ECO:0000313" key="12">
    <source>
        <dbReference type="Proteomes" id="UP000184196"/>
    </source>
</evidence>
<dbReference type="InterPro" id="IPR003593">
    <property type="entry name" value="AAA+_ATPase"/>
</dbReference>
<gene>
    <name evidence="11" type="ORF">SAMN02745218_01231</name>
</gene>
<organism evidence="11 12">
    <name type="scientific">Desulfofundulus australicus DSM 11792</name>
    <dbReference type="NCBI Taxonomy" id="1121425"/>
    <lineage>
        <taxon>Bacteria</taxon>
        <taxon>Bacillati</taxon>
        <taxon>Bacillota</taxon>
        <taxon>Clostridia</taxon>
        <taxon>Eubacteriales</taxon>
        <taxon>Peptococcaceae</taxon>
        <taxon>Desulfofundulus</taxon>
    </lineage>
</organism>
<keyword evidence="12" id="KW-1185">Reference proteome</keyword>
<dbReference type="Gene3D" id="3.10.580.10">
    <property type="entry name" value="CBS-domain"/>
    <property type="match status" value="1"/>
</dbReference>
<dbReference type="InterPro" id="IPR000644">
    <property type="entry name" value="CBS_dom"/>
</dbReference>
<dbReference type="GO" id="GO:0015418">
    <property type="term" value="F:ABC-type quaternary ammonium compound transporting activity"/>
    <property type="evidence" value="ECO:0007669"/>
    <property type="project" value="UniProtKB-EC"/>
</dbReference>
<dbReference type="Pfam" id="PF00571">
    <property type="entry name" value="CBS"/>
    <property type="match status" value="2"/>
</dbReference>
<dbReference type="EMBL" id="FQUW01000012">
    <property type="protein sequence ID" value="SHE99059.1"/>
    <property type="molecule type" value="Genomic_DNA"/>
</dbReference>
<protein>
    <recommendedName>
        <fullName evidence="8">Quaternary amine transport ATP-binding protein</fullName>
        <ecNumber evidence="8">7.6.2.9</ecNumber>
    </recommendedName>
</protein>
<evidence type="ECO:0000256" key="6">
    <source>
        <dbReference type="ARBA" id="ARBA00023122"/>
    </source>
</evidence>
<comment type="similarity">
    <text evidence="1 8">Belongs to the ABC transporter superfamily.</text>
</comment>
<dbReference type="PANTHER" id="PTHR43117:SF3">
    <property type="entry name" value="CHOLINE TRANSPORT ATP-BINDING PROTEIN OPUBA"/>
    <property type="match status" value="1"/>
</dbReference>
<evidence type="ECO:0000256" key="1">
    <source>
        <dbReference type="ARBA" id="ARBA00005417"/>
    </source>
</evidence>
<evidence type="ECO:0000256" key="5">
    <source>
        <dbReference type="ARBA" id="ARBA00022840"/>
    </source>
</evidence>
<dbReference type="PROSITE" id="PS51371">
    <property type="entry name" value="CBS"/>
    <property type="match status" value="2"/>
</dbReference>
<sequence length="373" mass="41993">MIKFEEVTKKYGNQEVVKNINMHVREGEFMVLIGPSGCGKTTTLKMINRLVEPTSGRILIRDQDIMDMNPVKLRREIGYVIQQIGLFPNMTIEQNVDLVPRLLKWDKERRAKRVRELLELVDMDPDLYAHRYPNELSGGQQQRIGVLRALAAEPSVILMDEPFGALDPITRENLQDELKNLQNKLHKTIVFVTHDMDEALKLADRIAIMKDGQIVQLDTPEMILRKPANEFVLEFIGKHRVAGGGPATVESVMKSNPVIIGPERGVEEALALMKHKGVNTLLVVEQDKRLVGVVTVEKLDKNRRRASTVKELVETDIPVVAAGSPAREAFNTLTANKLDYLPVVDEKKRLLGLVTKTSIVNALASFVWKEETA</sequence>
<dbReference type="FunFam" id="3.40.50.300:FF:000425">
    <property type="entry name" value="Probable ABC transporter, ATP-binding subunit"/>
    <property type="match status" value="1"/>
</dbReference>
<dbReference type="InterPro" id="IPR046342">
    <property type="entry name" value="CBS_dom_sf"/>
</dbReference>
<comment type="subcellular location">
    <subcellularLocation>
        <location evidence="8">Cell inner membrane</location>
        <topology evidence="8">Peripheral membrane protein</topology>
    </subcellularLocation>
</comment>
<evidence type="ECO:0000256" key="8">
    <source>
        <dbReference type="RuleBase" id="RU369116"/>
    </source>
</evidence>
<dbReference type="SMART" id="SM00382">
    <property type="entry name" value="AAA"/>
    <property type="match status" value="1"/>
</dbReference>
<dbReference type="EC" id="7.6.2.9" evidence="8"/>
<keyword evidence="3" id="KW-0677">Repeat</keyword>
<dbReference type="OrthoDB" id="9780431at2"/>
<dbReference type="SMART" id="SM00116">
    <property type="entry name" value="CBS"/>
    <property type="match status" value="2"/>
</dbReference>
<evidence type="ECO:0000259" key="10">
    <source>
        <dbReference type="PROSITE" id="PS51371"/>
    </source>
</evidence>
<keyword evidence="8" id="KW-1003">Cell membrane</keyword>
<feature type="domain" description="CBS" evidence="10">
    <location>
        <begin position="253"/>
        <end position="309"/>
    </location>
</feature>
<keyword evidence="6 7" id="KW-0129">CBS domain</keyword>
<keyword evidence="4 8" id="KW-0547">Nucleotide-binding</keyword>
<proteinExistence type="inferred from homology"/>
<dbReference type="Pfam" id="PF00005">
    <property type="entry name" value="ABC_tran"/>
    <property type="match status" value="1"/>
</dbReference>
<name>A0A1M4Y057_9FIRM</name>
<dbReference type="Proteomes" id="UP000184196">
    <property type="component" value="Unassembled WGS sequence"/>
</dbReference>
<evidence type="ECO:0000256" key="3">
    <source>
        <dbReference type="ARBA" id="ARBA00022737"/>
    </source>
</evidence>
<reference evidence="12" key="1">
    <citation type="submission" date="2016-11" db="EMBL/GenBank/DDBJ databases">
        <authorList>
            <person name="Varghese N."/>
            <person name="Submissions S."/>
        </authorList>
    </citation>
    <scope>NUCLEOTIDE SEQUENCE [LARGE SCALE GENOMIC DNA]</scope>
    <source>
        <strain evidence="12">DSM 11792</strain>
    </source>
</reference>
<dbReference type="CDD" id="cd03295">
    <property type="entry name" value="ABC_OpuCA_Osmoprotection"/>
    <property type="match status" value="1"/>
</dbReference>
<keyword evidence="8" id="KW-0472">Membrane</keyword>
<dbReference type="Gene3D" id="3.40.50.300">
    <property type="entry name" value="P-loop containing nucleotide triphosphate hydrolases"/>
    <property type="match status" value="1"/>
</dbReference>
<comment type="catalytic activity">
    <reaction evidence="8">
        <text>a quaternary ammonium(out) + ATP + H2O = a quaternary ammonium(in) + ADP + phosphate + H(+)</text>
        <dbReference type="Rhea" id="RHEA:11036"/>
        <dbReference type="ChEBI" id="CHEBI:15377"/>
        <dbReference type="ChEBI" id="CHEBI:15378"/>
        <dbReference type="ChEBI" id="CHEBI:30616"/>
        <dbReference type="ChEBI" id="CHEBI:35267"/>
        <dbReference type="ChEBI" id="CHEBI:43474"/>
        <dbReference type="ChEBI" id="CHEBI:456216"/>
    </reaction>
</comment>
<dbReference type="PANTHER" id="PTHR43117">
    <property type="entry name" value="OSMOPROTECTANT IMPORT ATP-BINDING PROTEIN OSMV"/>
    <property type="match status" value="1"/>
</dbReference>
<dbReference type="GO" id="GO:0031460">
    <property type="term" value="P:glycine betaine transport"/>
    <property type="evidence" value="ECO:0007669"/>
    <property type="project" value="InterPro"/>
</dbReference>
<dbReference type="SUPFAM" id="SSF52540">
    <property type="entry name" value="P-loop containing nucleoside triphosphate hydrolases"/>
    <property type="match status" value="1"/>
</dbReference>
<dbReference type="NCBIfam" id="TIGR01186">
    <property type="entry name" value="proV"/>
    <property type="match status" value="1"/>
</dbReference>